<feature type="region of interest" description="Disordered" evidence="1">
    <location>
        <begin position="149"/>
        <end position="179"/>
    </location>
</feature>
<accession>A0ABN9TD06</accession>
<reference evidence="3" key="1">
    <citation type="submission" date="2023-10" db="EMBL/GenBank/DDBJ databases">
        <authorList>
            <person name="Chen Y."/>
            <person name="Shah S."/>
            <person name="Dougan E. K."/>
            <person name="Thang M."/>
            <person name="Chan C."/>
        </authorList>
    </citation>
    <scope>NUCLEOTIDE SEQUENCE [LARGE SCALE GENOMIC DNA]</scope>
</reference>
<organism evidence="3 4">
    <name type="scientific">Prorocentrum cordatum</name>
    <dbReference type="NCBI Taxonomy" id="2364126"/>
    <lineage>
        <taxon>Eukaryota</taxon>
        <taxon>Sar</taxon>
        <taxon>Alveolata</taxon>
        <taxon>Dinophyceae</taxon>
        <taxon>Prorocentrales</taxon>
        <taxon>Prorocentraceae</taxon>
        <taxon>Prorocentrum</taxon>
    </lineage>
</organism>
<feature type="region of interest" description="Disordered" evidence="1">
    <location>
        <begin position="58"/>
        <end position="95"/>
    </location>
</feature>
<dbReference type="Proteomes" id="UP001189429">
    <property type="component" value="Unassembled WGS sequence"/>
</dbReference>
<feature type="compositionally biased region" description="Basic and acidic residues" evidence="1">
    <location>
        <begin position="159"/>
        <end position="173"/>
    </location>
</feature>
<proteinExistence type="predicted"/>
<evidence type="ECO:0008006" key="5">
    <source>
        <dbReference type="Google" id="ProtNLM"/>
    </source>
</evidence>
<feature type="compositionally biased region" description="Basic and acidic residues" evidence="1">
    <location>
        <begin position="63"/>
        <end position="76"/>
    </location>
</feature>
<feature type="chain" id="PRO_5046809072" description="Secreted protein" evidence="2">
    <location>
        <begin position="26"/>
        <end position="179"/>
    </location>
</feature>
<evidence type="ECO:0000313" key="3">
    <source>
        <dbReference type="EMBL" id="CAK0843616.1"/>
    </source>
</evidence>
<gene>
    <name evidence="3" type="ORF">PCOR1329_LOCUS37912</name>
</gene>
<feature type="signal peptide" evidence="2">
    <location>
        <begin position="1"/>
        <end position="25"/>
    </location>
</feature>
<name>A0ABN9TD06_9DINO</name>
<sequence length="179" mass="19304">MHRRQPAGIITAALALLLPLPKTLCQKQACLATSGPPGCAPVECISEGPVINWSIQTSTRPTRSCERRGRGCDDKATGSLPFQKPPSGEATAAQTSTLEGPCRFLGSALRAKRAESGARSASMSAPRRHSNIYVHANLSDCSEPQTRNIWARTGRRNRRTEEASPGRRERMEEAAPDIG</sequence>
<evidence type="ECO:0000256" key="2">
    <source>
        <dbReference type="SAM" id="SignalP"/>
    </source>
</evidence>
<evidence type="ECO:0000313" key="4">
    <source>
        <dbReference type="Proteomes" id="UP001189429"/>
    </source>
</evidence>
<protein>
    <recommendedName>
        <fullName evidence="5">Secreted protein</fullName>
    </recommendedName>
</protein>
<evidence type="ECO:0000256" key="1">
    <source>
        <dbReference type="SAM" id="MobiDB-lite"/>
    </source>
</evidence>
<keyword evidence="2" id="KW-0732">Signal</keyword>
<keyword evidence="4" id="KW-1185">Reference proteome</keyword>
<comment type="caution">
    <text evidence="3">The sequence shown here is derived from an EMBL/GenBank/DDBJ whole genome shotgun (WGS) entry which is preliminary data.</text>
</comment>
<dbReference type="EMBL" id="CAUYUJ010014593">
    <property type="protein sequence ID" value="CAK0843616.1"/>
    <property type="molecule type" value="Genomic_DNA"/>
</dbReference>